<feature type="compositionally biased region" description="Basic residues" evidence="1">
    <location>
        <begin position="1"/>
        <end position="10"/>
    </location>
</feature>
<sequence>MHRRGTKRRVGLTAGRVGGSGSHGRWISNAGPPPERRLRTNAGCRAGPQADALVVLDGDGPCVRAPAAWTKLQRGHELPIPNPGIGAYGSAVVDPERPRSAEATGSQAGHREDRTNAYGDPAVEDAEGQEHSGVVRLMGCPDGTVKIGDYMVWRHYCINGKSKVSKPLLSIQQHTAALRILPASLQLGRAHIVCGHMHNLCARRCLHRDSLQGCLKRPLLGTCIQQLCHVFPIRSVAQLLFVFDLRKGATN</sequence>
<protein>
    <submittedName>
        <fullName evidence="2">Uncharacterized protein</fullName>
    </submittedName>
</protein>
<gene>
    <name evidence="2" type="ORF">TRIUR3_23957</name>
</gene>
<reference evidence="2" key="1">
    <citation type="journal article" date="2013" name="Nature">
        <title>Draft genome of the wheat A-genome progenitor Triticum urartu.</title>
        <authorList>
            <person name="Ling H.Q."/>
            <person name="Zhao S."/>
            <person name="Liu D."/>
            <person name="Wang J."/>
            <person name="Sun H."/>
            <person name="Zhang C."/>
            <person name="Fan H."/>
            <person name="Li D."/>
            <person name="Dong L."/>
            <person name="Tao Y."/>
            <person name="Gao C."/>
            <person name="Wu H."/>
            <person name="Li Y."/>
            <person name="Cui Y."/>
            <person name="Guo X."/>
            <person name="Zheng S."/>
            <person name="Wang B."/>
            <person name="Yu K."/>
            <person name="Liang Q."/>
            <person name="Yang W."/>
            <person name="Lou X."/>
            <person name="Chen J."/>
            <person name="Feng M."/>
            <person name="Jian J."/>
            <person name="Zhang X."/>
            <person name="Luo G."/>
            <person name="Jiang Y."/>
            <person name="Liu J."/>
            <person name="Wang Z."/>
            <person name="Sha Y."/>
            <person name="Zhang B."/>
            <person name="Wu H."/>
            <person name="Tang D."/>
            <person name="Shen Q."/>
            <person name="Xue P."/>
            <person name="Zou S."/>
            <person name="Wang X."/>
            <person name="Liu X."/>
            <person name="Wang F."/>
            <person name="Yang Y."/>
            <person name="An X."/>
            <person name="Dong Z."/>
            <person name="Zhang K."/>
            <person name="Zhang X."/>
            <person name="Luo M.C."/>
            <person name="Dvorak J."/>
            <person name="Tong Y."/>
            <person name="Wang J."/>
            <person name="Yang H."/>
            <person name="Li Z."/>
            <person name="Wang D."/>
            <person name="Zhang A."/>
            <person name="Wang J."/>
        </authorList>
    </citation>
    <scope>NUCLEOTIDE SEQUENCE</scope>
</reference>
<proteinExistence type="predicted"/>
<accession>M7ZX30</accession>
<dbReference type="EMBL" id="KD058508">
    <property type="protein sequence ID" value="EMS64216.1"/>
    <property type="molecule type" value="Genomic_DNA"/>
</dbReference>
<dbReference type="AlphaFoldDB" id="M7ZX30"/>
<name>M7ZX30_TRIUA</name>
<evidence type="ECO:0000256" key="1">
    <source>
        <dbReference type="SAM" id="MobiDB-lite"/>
    </source>
</evidence>
<feature type="region of interest" description="Disordered" evidence="1">
    <location>
        <begin position="91"/>
        <end position="117"/>
    </location>
</feature>
<evidence type="ECO:0000313" key="2">
    <source>
        <dbReference type="EMBL" id="EMS64216.1"/>
    </source>
</evidence>
<organism evidence="2">
    <name type="scientific">Triticum urartu</name>
    <name type="common">Red wild einkorn</name>
    <name type="synonym">Crithodium urartu</name>
    <dbReference type="NCBI Taxonomy" id="4572"/>
    <lineage>
        <taxon>Eukaryota</taxon>
        <taxon>Viridiplantae</taxon>
        <taxon>Streptophyta</taxon>
        <taxon>Embryophyta</taxon>
        <taxon>Tracheophyta</taxon>
        <taxon>Spermatophyta</taxon>
        <taxon>Magnoliopsida</taxon>
        <taxon>Liliopsida</taxon>
        <taxon>Poales</taxon>
        <taxon>Poaceae</taxon>
        <taxon>BOP clade</taxon>
        <taxon>Pooideae</taxon>
        <taxon>Triticodae</taxon>
        <taxon>Triticeae</taxon>
        <taxon>Triticinae</taxon>
        <taxon>Triticum</taxon>
    </lineage>
</organism>
<feature type="region of interest" description="Disordered" evidence="1">
    <location>
        <begin position="1"/>
        <end position="34"/>
    </location>
</feature>